<sequence length="306" mass="31964">MAQIIDGKKLAEALTEAVTQENAAYCKKHPQPCLAIVSSGSDPASQVYIKTKVRALEKAGMQSRIIPYSETISERELAACVQNLNADDTVDGILIQLPLPYPLDSKRILAPLDPAKDVDGFTPENLGRLLTGSSGFIPCTPQGIMYALRQYGILLSGAHAVIVGRSAIVGKPLAALLTAADATVTLCHSKTKDLAALTRQADILIAAAGHPALITGSMIKKGATVIDVGINRVPDPTAPKSSRLTGDVDFESAAEQAGWITPVPGGVDPLTVAMVLRNTLRAAQLRHGCLPEMETGAQANTGAAGC</sequence>
<dbReference type="InterPro" id="IPR036291">
    <property type="entry name" value="NAD(P)-bd_dom_sf"/>
</dbReference>
<dbReference type="Proteomes" id="UP000464374">
    <property type="component" value="Chromosome"/>
</dbReference>
<dbReference type="InterPro" id="IPR000672">
    <property type="entry name" value="THF_DH/CycHdrlase"/>
</dbReference>
<keyword evidence="9 12" id="KW-0368">Histidine biosynthesis</keyword>
<dbReference type="GO" id="GO:0004488">
    <property type="term" value="F:methylenetetrahydrofolate dehydrogenase (NADP+) activity"/>
    <property type="evidence" value="ECO:0007669"/>
    <property type="project" value="UniProtKB-UniRule"/>
</dbReference>
<dbReference type="RefSeq" id="WP_162663546.1">
    <property type="nucleotide sequence ID" value="NZ_CP048020.1"/>
</dbReference>
<evidence type="ECO:0000313" key="15">
    <source>
        <dbReference type="EMBL" id="QHX43217.1"/>
    </source>
</evidence>
<keyword evidence="8 12" id="KW-0560">Oxidoreductase</keyword>
<comment type="catalytic activity">
    <reaction evidence="12">
        <text>(6R)-5,10-methenyltetrahydrofolate + H2O = (6R)-10-formyltetrahydrofolate + H(+)</text>
        <dbReference type="Rhea" id="RHEA:23700"/>
        <dbReference type="ChEBI" id="CHEBI:15377"/>
        <dbReference type="ChEBI" id="CHEBI:15378"/>
        <dbReference type="ChEBI" id="CHEBI:57455"/>
        <dbReference type="ChEBI" id="CHEBI:195366"/>
        <dbReference type="EC" id="3.5.4.9"/>
    </reaction>
</comment>
<keyword evidence="7 12" id="KW-0521">NADP</keyword>
<accession>A0A6P1Y0E9</accession>
<dbReference type="GO" id="GO:0004477">
    <property type="term" value="F:methenyltetrahydrofolate cyclohydrolase activity"/>
    <property type="evidence" value="ECO:0007669"/>
    <property type="project" value="UniProtKB-UniRule"/>
</dbReference>
<evidence type="ECO:0000256" key="6">
    <source>
        <dbReference type="ARBA" id="ARBA00022801"/>
    </source>
</evidence>
<dbReference type="SUPFAM" id="SSF53223">
    <property type="entry name" value="Aminoacid dehydrogenase-like, N-terminal domain"/>
    <property type="match status" value="1"/>
</dbReference>
<feature type="binding site" evidence="12">
    <location>
        <position position="230"/>
    </location>
    <ligand>
        <name>NADP(+)</name>
        <dbReference type="ChEBI" id="CHEBI:58349"/>
    </ligand>
</feature>
<dbReference type="EC" id="1.5.1.5" evidence="12"/>
<evidence type="ECO:0000256" key="5">
    <source>
        <dbReference type="ARBA" id="ARBA00022755"/>
    </source>
</evidence>
<comment type="catalytic activity">
    <reaction evidence="12">
        <text>(6R)-5,10-methylene-5,6,7,8-tetrahydrofolate + NADP(+) = (6R)-5,10-methenyltetrahydrofolate + NADPH</text>
        <dbReference type="Rhea" id="RHEA:22812"/>
        <dbReference type="ChEBI" id="CHEBI:15636"/>
        <dbReference type="ChEBI" id="CHEBI:57455"/>
        <dbReference type="ChEBI" id="CHEBI:57783"/>
        <dbReference type="ChEBI" id="CHEBI:58349"/>
        <dbReference type="EC" id="1.5.1.5"/>
    </reaction>
</comment>
<evidence type="ECO:0000259" key="14">
    <source>
        <dbReference type="Pfam" id="PF02882"/>
    </source>
</evidence>
<evidence type="ECO:0000256" key="11">
    <source>
        <dbReference type="ARBA" id="ARBA00023268"/>
    </source>
</evidence>
<dbReference type="SUPFAM" id="SSF51735">
    <property type="entry name" value="NAD(P)-binding Rossmann-fold domains"/>
    <property type="match status" value="1"/>
</dbReference>
<comment type="caution">
    <text evidence="12">Lacks conserved residue(s) required for the propagation of feature annotation.</text>
</comment>
<dbReference type="HAMAP" id="MF_01576">
    <property type="entry name" value="THF_DHG_CYH"/>
    <property type="match status" value="1"/>
</dbReference>
<dbReference type="InterPro" id="IPR020631">
    <property type="entry name" value="THF_DH/CycHdrlase_NAD-bd_dom"/>
</dbReference>
<proteinExistence type="inferred from homology"/>
<protein>
    <recommendedName>
        <fullName evidence="12">Bifunctional protein FolD</fullName>
    </recommendedName>
    <domain>
        <recommendedName>
            <fullName evidence="12">Methylenetetrahydrofolate dehydrogenase</fullName>
            <ecNumber evidence="12">1.5.1.5</ecNumber>
        </recommendedName>
    </domain>
    <domain>
        <recommendedName>
            <fullName evidence="12">Methenyltetrahydrofolate cyclohydrolase</fullName>
            <ecNumber evidence="12">3.5.4.9</ecNumber>
        </recommendedName>
    </domain>
</protein>
<dbReference type="CDD" id="cd01080">
    <property type="entry name" value="NAD_bind_m-THF_DH_Cyclohyd"/>
    <property type="match status" value="1"/>
</dbReference>
<evidence type="ECO:0000313" key="16">
    <source>
        <dbReference type="Proteomes" id="UP000464374"/>
    </source>
</evidence>
<dbReference type="PRINTS" id="PR00085">
    <property type="entry name" value="THFDHDRGNASE"/>
</dbReference>
<dbReference type="GO" id="GO:0005829">
    <property type="term" value="C:cytosol"/>
    <property type="evidence" value="ECO:0007669"/>
    <property type="project" value="TreeGrafter"/>
</dbReference>
<keyword evidence="6 12" id="KW-0378">Hydrolase</keyword>
<evidence type="ECO:0000256" key="7">
    <source>
        <dbReference type="ARBA" id="ARBA00022857"/>
    </source>
</evidence>
<dbReference type="GO" id="GO:0000105">
    <property type="term" value="P:L-histidine biosynthetic process"/>
    <property type="evidence" value="ECO:0007669"/>
    <property type="project" value="UniProtKB-KW"/>
</dbReference>
<dbReference type="PANTHER" id="PTHR48099:SF5">
    <property type="entry name" value="C-1-TETRAHYDROFOLATE SYNTHASE, CYTOPLASMIC"/>
    <property type="match status" value="1"/>
</dbReference>
<keyword evidence="10 12" id="KW-0486">Methionine biosynthesis</keyword>
<evidence type="ECO:0000256" key="12">
    <source>
        <dbReference type="HAMAP-Rule" id="MF_01576"/>
    </source>
</evidence>
<reference evidence="15 16" key="1">
    <citation type="submission" date="2020-01" db="EMBL/GenBank/DDBJ databases">
        <title>Complete genome sequence of a human oral phylogroup 1 Treponema sp. strain ATCC 700766, originally isolated from periodontitis dental plaque.</title>
        <authorList>
            <person name="Chan Y."/>
            <person name="Huo Y.-B."/>
            <person name="Yu X.-L."/>
            <person name="Zeng H."/>
            <person name="Leung W.-K."/>
            <person name="Watt R.M."/>
        </authorList>
    </citation>
    <scope>NUCLEOTIDE SEQUENCE [LARGE SCALE GENOMIC DNA]</scope>
    <source>
        <strain evidence="15 16">OMZ 804</strain>
    </source>
</reference>
<dbReference type="Gene3D" id="3.40.50.720">
    <property type="entry name" value="NAD(P)-binding Rossmann-like Domain"/>
    <property type="match status" value="1"/>
</dbReference>
<keyword evidence="3 12" id="KW-0554">One-carbon metabolism</keyword>
<comment type="similarity">
    <text evidence="12">Belongs to the tetrahydrofolate dehydrogenase/cyclohydrolase family.</text>
</comment>
<name>A0A6P1Y0E9_9SPIR</name>
<evidence type="ECO:0000256" key="8">
    <source>
        <dbReference type="ARBA" id="ARBA00023002"/>
    </source>
</evidence>
<dbReference type="FunFam" id="3.40.50.10860:FF:000005">
    <property type="entry name" value="C-1-tetrahydrofolate synthase, cytoplasmic, putative"/>
    <property type="match status" value="1"/>
</dbReference>
<evidence type="ECO:0000256" key="2">
    <source>
        <dbReference type="ARBA" id="ARBA00011738"/>
    </source>
</evidence>
<dbReference type="FunFam" id="3.40.50.720:FF:000006">
    <property type="entry name" value="Bifunctional protein FolD"/>
    <property type="match status" value="1"/>
</dbReference>
<dbReference type="InterPro" id="IPR020630">
    <property type="entry name" value="THF_DH/CycHdrlase_cat_dom"/>
</dbReference>
<comment type="subunit">
    <text evidence="2 12">Homodimer.</text>
</comment>
<dbReference type="GO" id="GO:0035999">
    <property type="term" value="P:tetrahydrofolate interconversion"/>
    <property type="evidence" value="ECO:0007669"/>
    <property type="project" value="UniProtKB-UniRule"/>
</dbReference>
<dbReference type="Pfam" id="PF02882">
    <property type="entry name" value="THF_DHG_CYH_C"/>
    <property type="match status" value="1"/>
</dbReference>
<dbReference type="Pfam" id="PF00763">
    <property type="entry name" value="THF_DHG_CYH"/>
    <property type="match status" value="1"/>
</dbReference>
<dbReference type="UniPathway" id="UPA00193"/>
<comment type="function">
    <text evidence="12">Catalyzes the oxidation of 5,10-methylenetetrahydrofolate to 5,10-methenyltetrahydrofolate and then the hydrolysis of 5,10-methenyltetrahydrofolate to 10-formyltetrahydrofolate.</text>
</comment>
<dbReference type="InterPro" id="IPR046346">
    <property type="entry name" value="Aminoacid_DH-like_N_sf"/>
</dbReference>
<comment type="pathway">
    <text evidence="1 12">One-carbon metabolism; tetrahydrofolate interconversion.</text>
</comment>
<organism evidence="15 16">
    <name type="scientific">Treponema vincentii</name>
    <dbReference type="NCBI Taxonomy" id="69710"/>
    <lineage>
        <taxon>Bacteria</taxon>
        <taxon>Pseudomonadati</taxon>
        <taxon>Spirochaetota</taxon>
        <taxon>Spirochaetia</taxon>
        <taxon>Spirochaetales</taxon>
        <taxon>Treponemataceae</taxon>
        <taxon>Treponema</taxon>
    </lineage>
</organism>
<keyword evidence="5 12" id="KW-0658">Purine biosynthesis</keyword>
<evidence type="ECO:0000256" key="4">
    <source>
        <dbReference type="ARBA" id="ARBA00022605"/>
    </source>
</evidence>
<dbReference type="KEGG" id="trz:GWP43_06905"/>
<evidence type="ECO:0000259" key="13">
    <source>
        <dbReference type="Pfam" id="PF00763"/>
    </source>
</evidence>
<keyword evidence="4 12" id="KW-0028">Amino-acid biosynthesis</keyword>
<dbReference type="PANTHER" id="PTHR48099">
    <property type="entry name" value="C-1-TETRAHYDROFOLATE SYNTHASE, CYTOPLASMIC-RELATED"/>
    <property type="match status" value="1"/>
</dbReference>
<feature type="binding site" evidence="12">
    <location>
        <begin position="164"/>
        <end position="166"/>
    </location>
    <ligand>
        <name>NADP(+)</name>
        <dbReference type="ChEBI" id="CHEBI:58349"/>
    </ligand>
</feature>
<evidence type="ECO:0000256" key="1">
    <source>
        <dbReference type="ARBA" id="ARBA00004777"/>
    </source>
</evidence>
<evidence type="ECO:0000256" key="9">
    <source>
        <dbReference type="ARBA" id="ARBA00023102"/>
    </source>
</evidence>
<evidence type="ECO:0000256" key="3">
    <source>
        <dbReference type="ARBA" id="ARBA00022563"/>
    </source>
</evidence>
<keyword evidence="11 12" id="KW-0511">Multifunctional enzyme</keyword>
<dbReference type="AlphaFoldDB" id="A0A6P1Y0E9"/>
<evidence type="ECO:0000256" key="10">
    <source>
        <dbReference type="ARBA" id="ARBA00023167"/>
    </source>
</evidence>
<dbReference type="EC" id="3.5.4.9" evidence="12"/>
<dbReference type="EMBL" id="CP048020">
    <property type="protein sequence ID" value="QHX43217.1"/>
    <property type="molecule type" value="Genomic_DNA"/>
</dbReference>
<dbReference type="GO" id="GO:0009086">
    <property type="term" value="P:methionine biosynthetic process"/>
    <property type="evidence" value="ECO:0007669"/>
    <property type="project" value="UniProtKB-KW"/>
</dbReference>
<dbReference type="Gene3D" id="3.40.50.10860">
    <property type="entry name" value="Leucine Dehydrogenase, chain A, domain 1"/>
    <property type="match status" value="1"/>
</dbReference>
<dbReference type="GO" id="GO:0006164">
    <property type="term" value="P:purine nucleotide biosynthetic process"/>
    <property type="evidence" value="ECO:0007669"/>
    <property type="project" value="UniProtKB-KW"/>
</dbReference>
<feature type="domain" description="Tetrahydrofolate dehydrogenase/cyclohydrolase NAD(P)-binding" evidence="14">
    <location>
        <begin position="138"/>
        <end position="285"/>
    </location>
</feature>
<feature type="domain" description="Tetrahydrofolate dehydrogenase/cyclohydrolase catalytic" evidence="13">
    <location>
        <begin position="5"/>
        <end position="119"/>
    </location>
</feature>
<gene>
    <name evidence="12" type="primary">folD</name>
    <name evidence="15" type="ORF">GWP43_06905</name>
</gene>